<accession>A0A0P1BQM0</accession>
<evidence type="ECO:0000313" key="3">
    <source>
        <dbReference type="Proteomes" id="UP000054845"/>
    </source>
</evidence>
<dbReference type="Proteomes" id="UP000054845">
    <property type="component" value="Unassembled WGS sequence"/>
</dbReference>
<evidence type="ECO:0000256" key="1">
    <source>
        <dbReference type="SAM" id="MobiDB-lite"/>
    </source>
</evidence>
<organism evidence="2 3">
    <name type="scientific">Ceraceosorus bombacis</name>
    <dbReference type="NCBI Taxonomy" id="401625"/>
    <lineage>
        <taxon>Eukaryota</taxon>
        <taxon>Fungi</taxon>
        <taxon>Dikarya</taxon>
        <taxon>Basidiomycota</taxon>
        <taxon>Ustilaginomycotina</taxon>
        <taxon>Exobasidiomycetes</taxon>
        <taxon>Ceraceosorales</taxon>
        <taxon>Ceraceosoraceae</taxon>
        <taxon>Ceraceosorus</taxon>
    </lineage>
</organism>
<dbReference type="AlphaFoldDB" id="A0A0P1BQM0"/>
<protein>
    <submittedName>
        <fullName evidence="2">Uncharacterized protein</fullName>
    </submittedName>
</protein>
<dbReference type="EMBL" id="CCYA01000270">
    <property type="protein sequence ID" value="CEH18395.1"/>
    <property type="molecule type" value="Genomic_DNA"/>
</dbReference>
<evidence type="ECO:0000313" key="2">
    <source>
        <dbReference type="EMBL" id="CEH18395.1"/>
    </source>
</evidence>
<reference evidence="2 3" key="1">
    <citation type="submission" date="2014-09" db="EMBL/GenBank/DDBJ databases">
        <authorList>
            <person name="Magalhaes I.L.F."/>
            <person name="Oliveira U."/>
            <person name="Santos F.R."/>
            <person name="Vidigal T.H.D.A."/>
            <person name="Brescovit A.D."/>
            <person name="Santos A.J."/>
        </authorList>
    </citation>
    <scope>NUCLEOTIDE SEQUENCE [LARGE SCALE GENOMIC DNA]</scope>
</reference>
<name>A0A0P1BQM0_9BASI</name>
<proteinExistence type="predicted"/>
<feature type="compositionally biased region" description="Basic and acidic residues" evidence="1">
    <location>
        <begin position="75"/>
        <end position="89"/>
    </location>
</feature>
<keyword evidence="3" id="KW-1185">Reference proteome</keyword>
<sequence>MLDVSQAVERINRQLRVKGERRLNQIAKAKDRRAKRLREAEEDEQSDNAATATERDASPGGNPTEHGNKSSNKKTRVDDNGEAQHDATKGQDGAESEESDATKMTCVPMQVTVPSNRPGRQYPARDLEASNVYGRVQPEVKFTSYLTFATRRPQLLSFDKGAIKDADSAALPTEREVTHEMPDEKCEAAKGATDAL</sequence>
<feature type="region of interest" description="Disordered" evidence="1">
    <location>
        <begin position="167"/>
        <end position="196"/>
    </location>
</feature>
<feature type="region of interest" description="Disordered" evidence="1">
    <location>
        <begin position="17"/>
        <end position="123"/>
    </location>
</feature>
<feature type="compositionally biased region" description="Basic and acidic residues" evidence="1">
    <location>
        <begin position="167"/>
        <end position="188"/>
    </location>
</feature>